<name>A0A841BFD5_9ACTN</name>
<gene>
    <name evidence="2" type="ORF">F4553_000383</name>
</gene>
<dbReference type="EMBL" id="JACHMN010000001">
    <property type="protein sequence ID" value="MBB5867004.1"/>
    <property type="molecule type" value="Genomic_DNA"/>
</dbReference>
<comment type="caution">
    <text evidence="2">The sequence shown here is derived from an EMBL/GenBank/DDBJ whole genome shotgun (WGS) entry which is preliminary data.</text>
</comment>
<evidence type="ECO:0000313" key="3">
    <source>
        <dbReference type="Proteomes" id="UP000587527"/>
    </source>
</evidence>
<feature type="domain" description="Aminoglycoside phosphotransferase" evidence="1">
    <location>
        <begin position="58"/>
        <end position="232"/>
    </location>
</feature>
<protein>
    <recommendedName>
        <fullName evidence="1">Aminoglycoside phosphotransferase domain-containing protein</fullName>
    </recommendedName>
</protein>
<dbReference type="InterPro" id="IPR011009">
    <property type="entry name" value="Kinase-like_dom_sf"/>
</dbReference>
<dbReference type="Proteomes" id="UP000587527">
    <property type="component" value="Unassembled WGS sequence"/>
</dbReference>
<dbReference type="AlphaFoldDB" id="A0A841BFD5"/>
<accession>A0A841BFD5</accession>
<dbReference type="SUPFAM" id="SSF56112">
    <property type="entry name" value="Protein kinase-like (PK-like)"/>
    <property type="match status" value="1"/>
</dbReference>
<dbReference type="InterPro" id="IPR002575">
    <property type="entry name" value="Aminoglycoside_PTrfase"/>
</dbReference>
<reference evidence="2 3" key="1">
    <citation type="submission" date="2020-08" db="EMBL/GenBank/DDBJ databases">
        <title>Sequencing the genomes of 1000 actinobacteria strains.</title>
        <authorList>
            <person name="Klenk H.-P."/>
        </authorList>
    </citation>
    <scope>NUCLEOTIDE SEQUENCE [LARGE SCALE GENOMIC DNA]</scope>
    <source>
        <strain evidence="2 3">DSM 45362</strain>
    </source>
</reference>
<sequence>MDETEWALAQTWIAAALADRGTPATGPAVIDRDRPWSRVARVPVDGGEVWFKRNNEGSRYEAGLMRLLATLLPDHVIVPIAVDVPRGWMLLPDGGHTLRSLTGDVFHEDRWEVLLRRYAELQQAVAPRAEELLAMGVPDVRPRAVPEIFAQLLDDPYVVANTSAENLAALRAWEPRLAELAARLDASGIAPSVQHDDLHTGNVFADAEGGLRFFDFGDASLAHPFGTMLVALRVVHRDAKVEHDDPVLHRLRDHYLSAWGGEADLPELRRICQDAIEVTKVSKALSYHRSLIDADEQALTEYGDGITGWLEELLGPDVVSRP</sequence>
<proteinExistence type="predicted"/>
<evidence type="ECO:0000313" key="2">
    <source>
        <dbReference type="EMBL" id="MBB5867004.1"/>
    </source>
</evidence>
<evidence type="ECO:0000259" key="1">
    <source>
        <dbReference type="Pfam" id="PF01636"/>
    </source>
</evidence>
<keyword evidence="3" id="KW-1185">Reference proteome</keyword>
<organism evidence="2 3">
    <name type="scientific">Allocatelliglobosispora scoriae</name>
    <dbReference type="NCBI Taxonomy" id="643052"/>
    <lineage>
        <taxon>Bacteria</taxon>
        <taxon>Bacillati</taxon>
        <taxon>Actinomycetota</taxon>
        <taxon>Actinomycetes</taxon>
        <taxon>Micromonosporales</taxon>
        <taxon>Micromonosporaceae</taxon>
        <taxon>Allocatelliglobosispora</taxon>
    </lineage>
</organism>
<dbReference type="RefSeq" id="WP_184831253.1">
    <property type="nucleotide sequence ID" value="NZ_JACHMN010000001.1"/>
</dbReference>
<dbReference type="Pfam" id="PF01636">
    <property type="entry name" value="APH"/>
    <property type="match status" value="1"/>
</dbReference>